<name>A0A9K3CZ11_9EUKA</name>
<keyword evidence="4" id="KW-1185">Reference proteome</keyword>
<keyword evidence="2" id="KW-1133">Transmembrane helix</keyword>
<evidence type="ECO:0000313" key="3">
    <source>
        <dbReference type="EMBL" id="GIQ85145.1"/>
    </source>
</evidence>
<feature type="transmembrane region" description="Helical" evidence="2">
    <location>
        <begin position="251"/>
        <end position="270"/>
    </location>
</feature>
<evidence type="ECO:0000256" key="2">
    <source>
        <dbReference type="SAM" id="Phobius"/>
    </source>
</evidence>
<feature type="transmembrane region" description="Helical" evidence="2">
    <location>
        <begin position="224"/>
        <end position="245"/>
    </location>
</feature>
<feature type="transmembrane region" description="Helical" evidence="2">
    <location>
        <begin position="179"/>
        <end position="203"/>
    </location>
</feature>
<evidence type="ECO:0000313" key="4">
    <source>
        <dbReference type="Proteomes" id="UP000265618"/>
    </source>
</evidence>
<comment type="caution">
    <text evidence="3">The sequence shown here is derived from an EMBL/GenBank/DDBJ whole genome shotgun (WGS) entry which is preliminary data.</text>
</comment>
<evidence type="ECO:0000256" key="1">
    <source>
        <dbReference type="SAM" id="MobiDB-lite"/>
    </source>
</evidence>
<proteinExistence type="predicted"/>
<keyword evidence="2" id="KW-0812">Transmembrane</keyword>
<feature type="non-terminal residue" evidence="3">
    <location>
        <position position="1"/>
    </location>
</feature>
<sequence>TVLQSAVIALTPGSVNPVLVAQEETSVVGTSARVSPSDDAPLAVHPSGSQTLGIRLRESIYLTLKTFWQQILGMLLFLVVESLLVGLPMVSVTTSMQNGSSPRASMVVLAFLGLIISMPLTLWVVTPAVLRCRGERENPTKRWVFADTRKYWHFVGLLLPVCLATSLVCLITFSINSVFGGIVLLAIGAFLQYMPVAVSYASVDQGIIRQAFWGCVQVPIREPSMTLAVYGISVILSVLLGAIWAPLTILVVPWHFAALALVYADGMGIARASFQHHDIAMGFVERSYMASTHGNEDVPVDAVPNATYASGDKEESSVLGDDATVSLPPAMADNNQFTLDAGSSEDEGL</sequence>
<accession>A0A9K3CZ11</accession>
<keyword evidence="2" id="KW-0472">Membrane</keyword>
<reference evidence="3 4" key="1">
    <citation type="journal article" date="2018" name="PLoS ONE">
        <title>The draft genome of Kipferlia bialata reveals reductive genome evolution in fornicate parasites.</title>
        <authorList>
            <person name="Tanifuji G."/>
            <person name="Takabayashi S."/>
            <person name="Kume K."/>
            <person name="Takagi M."/>
            <person name="Nakayama T."/>
            <person name="Kamikawa R."/>
            <person name="Inagaki Y."/>
            <person name="Hashimoto T."/>
        </authorList>
    </citation>
    <scope>NUCLEOTIDE SEQUENCE [LARGE SCALE GENOMIC DNA]</scope>
    <source>
        <strain evidence="3">NY0173</strain>
    </source>
</reference>
<dbReference type="Proteomes" id="UP000265618">
    <property type="component" value="Unassembled WGS sequence"/>
</dbReference>
<dbReference type="EMBL" id="BDIP01001790">
    <property type="protein sequence ID" value="GIQ85145.1"/>
    <property type="molecule type" value="Genomic_DNA"/>
</dbReference>
<feature type="transmembrane region" description="Helical" evidence="2">
    <location>
        <begin position="67"/>
        <end position="87"/>
    </location>
</feature>
<feature type="transmembrane region" description="Helical" evidence="2">
    <location>
        <begin position="151"/>
        <end position="173"/>
    </location>
</feature>
<feature type="region of interest" description="Disordered" evidence="1">
    <location>
        <begin position="311"/>
        <end position="349"/>
    </location>
</feature>
<feature type="transmembrane region" description="Helical" evidence="2">
    <location>
        <begin position="107"/>
        <end position="130"/>
    </location>
</feature>
<organism evidence="3 4">
    <name type="scientific">Kipferlia bialata</name>
    <dbReference type="NCBI Taxonomy" id="797122"/>
    <lineage>
        <taxon>Eukaryota</taxon>
        <taxon>Metamonada</taxon>
        <taxon>Carpediemonas-like organisms</taxon>
        <taxon>Kipferlia</taxon>
    </lineage>
</organism>
<gene>
    <name evidence="3" type="ORF">KIPB_006773</name>
</gene>
<dbReference type="AlphaFoldDB" id="A0A9K3CZ11"/>
<evidence type="ECO:0008006" key="5">
    <source>
        <dbReference type="Google" id="ProtNLM"/>
    </source>
</evidence>
<protein>
    <recommendedName>
        <fullName evidence="5">Transmembrane protein</fullName>
    </recommendedName>
</protein>